<feature type="domain" description="ABC transporter" evidence="10">
    <location>
        <begin position="1"/>
        <end position="233"/>
    </location>
</feature>
<accession>A0ABN0WSG7</accession>
<keyword evidence="13" id="KW-1185">Reference proteome</keyword>
<evidence type="ECO:0000256" key="8">
    <source>
        <dbReference type="ARBA" id="ARBA00023136"/>
    </source>
</evidence>
<dbReference type="InterPro" id="IPR005116">
    <property type="entry name" value="Transp-assoc_OB_typ1"/>
</dbReference>
<dbReference type="InterPro" id="IPR017871">
    <property type="entry name" value="ABC_transporter-like_CS"/>
</dbReference>
<comment type="caution">
    <text evidence="12">The sequence shown here is derived from an EMBL/GenBank/DDBJ whole genome shotgun (WGS) entry which is preliminary data.</text>
</comment>
<dbReference type="PROSITE" id="PS51866">
    <property type="entry name" value="MOP"/>
    <property type="match status" value="1"/>
</dbReference>
<dbReference type="InterPro" id="IPR004606">
    <property type="entry name" value="Mop_domain"/>
</dbReference>
<keyword evidence="3 9" id="KW-0500">Molybdenum</keyword>
<keyword evidence="6 12" id="KW-0067">ATP-binding</keyword>
<evidence type="ECO:0000259" key="11">
    <source>
        <dbReference type="PROSITE" id="PS51866"/>
    </source>
</evidence>
<dbReference type="InterPro" id="IPR011868">
    <property type="entry name" value="ModC_ABC_ATP-bd"/>
</dbReference>
<evidence type="ECO:0000256" key="9">
    <source>
        <dbReference type="PROSITE-ProRule" id="PRU01213"/>
    </source>
</evidence>
<feature type="domain" description="Mop" evidence="11">
    <location>
        <begin position="290"/>
        <end position="353"/>
    </location>
</feature>
<dbReference type="EMBL" id="BAAAEI010000006">
    <property type="protein sequence ID" value="GAA0345637.1"/>
    <property type="molecule type" value="Genomic_DNA"/>
</dbReference>
<dbReference type="GO" id="GO:0005524">
    <property type="term" value="F:ATP binding"/>
    <property type="evidence" value="ECO:0007669"/>
    <property type="project" value="UniProtKB-KW"/>
</dbReference>
<dbReference type="PANTHER" id="PTHR43514:SF10">
    <property type="entry name" value="MOLYBDENUM IMPORT ATP-BINDING PROTEIN MODC 2"/>
    <property type="match status" value="1"/>
</dbReference>
<dbReference type="RefSeq" id="WP_343841976.1">
    <property type="nucleotide sequence ID" value="NZ_BAAAEI010000006.1"/>
</dbReference>
<dbReference type="InterPro" id="IPR008995">
    <property type="entry name" value="Mo/tungstate-bd_C_term_dom"/>
</dbReference>
<dbReference type="Pfam" id="PF03459">
    <property type="entry name" value="TOBE"/>
    <property type="match status" value="1"/>
</dbReference>
<gene>
    <name evidence="12" type="primary">modC</name>
    <name evidence="12" type="ORF">GCM10009092_07660</name>
</gene>
<dbReference type="Proteomes" id="UP001501757">
    <property type="component" value="Unassembled WGS sequence"/>
</dbReference>
<evidence type="ECO:0000259" key="10">
    <source>
        <dbReference type="PROSITE" id="PS50893"/>
    </source>
</evidence>
<dbReference type="Pfam" id="PF00005">
    <property type="entry name" value="ABC_tran"/>
    <property type="match status" value="1"/>
</dbReference>
<organism evidence="12 13">
    <name type="scientific">Bowmanella denitrificans</name>
    <dbReference type="NCBI Taxonomy" id="366582"/>
    <lineage>
        <taxon>Bacteria</taxon>
        <taxon>Pseudomonadati</taxon>
        <taxon>Pseudomonadota</taxon>
        <taxon>Gammaproteobacteria</taxon>
        <taxon>Alteromonadales</taxon>
        <taxon>Alteromonadaceae</taxon>
        <taxon>Bowmanella</taxon>
    </lineage>
</organism>
<name>A0ABN0WSG7_9ALTE</name>
<evidence type="ECO:0000313" key="13">
    <source>
        <dbReference type="Proteomes" id="UP001501757"/>
    </source>
</evidence>
<evidence type="ECO:0000256" key="3">
    <source>
        <dbReference type="ARBA" id="ARBA00022505"/>
    </source>
</evidence>
<evidence type="ECO:0000313" key="12">
    <source>
        <dbReference type="EMBL" id="GAA0345637.1"/>
    </source>
</evidence>
<keyword evidence="8" id="KW-0472">Membrane</keyword>
<dbReference type="SMART" id="SM00382">
    <property type="entry name" value="AAA"/>
    <property type="match status" value="1"/>
</dbReference>
<dbReference type="InterPro" id="IPR003439">
    <property type="entry name" value="ABC_transporter-like_ATP-bd"/>
</dbReference>
<dbReference type="Gene3D" id="3.40.50.300">
    <property type="entry name" value="P-loop containing nucleotide triphosphate hydrolases"/>
    <property type="match status" value="1"/>
</dbReference>
<protein>
    <submittedName>
        <fullName evidence="12">Molybdenum ABC transporter ATP-binding protein</fullName>
    </submittedName>
</protein>
<evidence type="ECO:0000256" key="5">
    <source>
        <dbReference type="ARBA" id="ARBA00022741"/>
    </source>
</evidence>
<dbReference type="Gene3D" id="2.40.50.100">
    <property type="match status" value="1"/>
</dbReference>
<evidence type="ECO:0000256" key="7">
    <source>
        <dbReference type="ARBA" id="ARBA00022967"/>
    </source>
</evidence>
<keyword evidence="1" id="KW-0813">Transport</keyword>
<dbReference type="InterPro" id="IPR050334">
    <property type="entry name" value="Molybdenum_import_ModC"/>
</dbReference>
<keyword evidence="2" id="KW-1003">Cell membrane</keyword>
<keyword evidence="5" id="KW-0547">Nucleotide-binding</keyword>
<evidence type="ECO:0000256" key="2">
    <source>
        <dbReference type="ARBA" id="ARBA00022475"/>
    </source>
</evidence>
<reference evidence="12 13" key="1">
    <citation type="journal article" date="2019" name="Int. J. Syst. Evol. Microbiol.">
        <title>The Global Catalogue of Microorganisms (GCM) 10K type strain sequencing project: providing services to taxonomists for standard genome sequencing and annotation.</title>
        <authorList>
            <consortium name="The Broad Institute Genomics Platform"/>
            <consortium name="The Broad Institute Genome Sequencing Center for Infectious Disease"/>
            <person name="Wu L."/>
            <person name="Ma J."/>
        </authorList>
    </citation>
    <scope>NUCLEOTIDE SEQUENCE [LARGE SCALE GENOMIC DNA]</scope>
    <source>
        <strain evidence="12 13">JCM 13378</strain>
    </source>
</reference>
<dbReference type="PROSITE" id="PS50893">
    <property type="entry name" value="ABC_TRANSPORTER_2"/>
    <property type="match status" value="1"/>
</dbReference>
<dbReference type="PANTHER" id="PTHR43514">
    <property type="entry name" value="ABC TRANSPORTER I FAMILY MEMBER 10"/>
    <property type="match status" value="1"/>
</dbReference>
<dbReference type="NCBIfam" id="TIGR02142">
    <property type="entry name" value="modC_ABC"/>
    <property type="match status" value="1"/>
</dbReference>
<proteinExistence type="predicted"/>
<dbReference type="PROSITE" id="PS00211">
    <property type="entry name" value="ABC_TRANSPORTER_1"/>
    <property type="match status" value="1"/>
</dbReference>
<dbReference type="InterPro" id="IPR003593">
    <property type="entry name" value="AAA+_ATPase"/>
</dbReference>
<keyword evidence="4" id="KW-0997">Cell inner membrane</keyword>
<dbReference type="SUPFAM" id="SSF50331">
    <property type="entry name" value="MOP-like"/>
    <property type="match status" value="1"/>
</dbReference>
<evidence type="ECO:0000256" key="6">
    <source>
        <dbReference type="ARBA" id="ARBA00022840"/>
    </source>
</evidence>
<keyword evidence="7" id="KW-1278">Translocase</keyword>
<dbReference type="InterPro" id="IPR027417">
    <property type="entry name" value="P-loop_NTPase"/>
</dbReference>
<dbReference type="SUPFAM" id="SSF52540">
    <property type="entry name" value="P-loop containing nucleoside triphosphate hydrolases"/>
    <property type="match status" value="1"/>
</dbReference>
<evidence type="ECO:0000256" key="4">
    <source>
        <dbReference type="ARBA" id="ARBA00022519"/>
    </source>
</evidence>
<evidence type="ECO:0000256" key="1">
    <source>
        <dbReference type="ARBA" id="ARBA00022448"/>
    </source>
</evidence>
<sequence length="353" mass="38340">MDKIEISLDLQLSKQFNLALDCVLPGKGITGIFGHSGSGKTSLLRFIAGLQPCAGASLTVAGQIWQQGKQKLAVHQRPLGYVFQEASLFAHLTVQGNLDYARKRAWPGTGIPYPQIVELLGIDGLLRQLPDALSGGERQRVAIARALLVNPSLLLMDEPLASLDEKRKQEFLPYLHNLHQELAIPVLYVTHSLAELTRLADYVLMLEQGKLKAQGSIAELSRQLGLADPDAPFCVLDAVVTASHPQWHLVSAQSQSASLWLPDSGLKVGEPLRLHILARDISLSLGNHNDSSILNRLPARVESVNTVQDAVMVELSSNAGALLAKISLRSAEHLHLQVGQSLFAQIKSMALSR</sequence>